<evidence type="ECO:0000313" key="2">
    <source>
        <dbReference type="EMBL" id="LAC21987.1"/>
    </source>
</evidence>
<dbReference type="Gene3D" id="3.30.2300.10">
    <property type="entry name" value="THUMP superfamily"/>
    <property type="match status" value="1"/>
</dbReference>
<dbReference type="GO" id="GO:0003723">
    <property type="term" value="F:RNA binding"/>
    <property type="evidence" value="ECO:0007669"/>
    <property type="project" value="InterPro"/>
</dbReference>
<dbReference type="GO" id="GO:0006400">
    <property type="term" value="P:tRNA modification"/>
    <property type="evidence" value="ECO:0007669"/>
    <property type="project" value="InterPro"/>
</dbReference>
<protein>
    <submittedName>
        <fullName evidence="2">THUMP domain-containing protein 1-like</fullName>
    </submittedName>
</protein>
<evidence type="ECO:0000256" key="1">
    <source>
        <dbReference type="SAM" id="MobiDB-lite"/>
    </source>
</evidence>
<dbReference type="InterPro" id="IPR040183">
    <property type="entry name" value="THUMPD1-like"/>
</dbReference>
<feature type="compositionally biased region" description="Polar residues" evidence="1">
    <location>
        <begin position="303"/>
        <end position="317"/>
    </location>
</feature>
<dbReference type="AlphaFoldDB" id="A0A6A7FTZ8"/>
<proteinExistence type="evidence at transcript level"/>
<dbReference type="PANTHER" id="PTHR13452:SF10">
    <property type="entry name" value="THUMP DOMAIN-CONTAINING PROTEIN 1"/>
    <property type="match status" value="1"/>
</dbReference>
<feature type="compositionally biased region" description="Basic and acidic residues" evidence="1">
    <location>
        <begin position="60"/>
        <end position="85"/>
    </location>
</feature>
<feature type="compositionally biased region" description="Polar residues" evidence="1">
    <location>
        <begin position="332"/>
        <end position="346"/>
    </location>
</feature>
<dbReference type="CDD" id="cd11717">
    <property type="entry name" value="THUMP_THUMPD1_like"/>
    <property type="match status" value="1"/>
</dbReference>
<sequence length="381" mass="42132">MGKFSKRNKSFYVAARKKQKVDIIVGTVGYLGTCNSYEDRAVREGYDLLNRYANQIYGEEDIKRSTTKPEDAATKPEDATTKPEEATTGSETATADASDEDELDLEAALKKEVSSLQAADKPGSGAHNRPARRFQVVRCTTSNNLFFRSTLSDPLPTLIMAMDDILSTKQQQTKYLVRLLPVHTICRAYHDNIEKAFGTFVTERLKGKQKTFYLNIRITSNNSMKKDELLGIALKVLQELAPECKPVLTKDADIAINITVLVQNCYIGEAPLFLSKYKRYNLMELASPDPETVVVNKEEKNSDTSASSASGIVQHSNTSDLLKNKDELVSASVDQNDSNVQCTESSVSEKDCSETTQQNVEAVQDEVHDTNDSTDVNPGSS</sequence>
<dbReference type="EMBL" id="IACT01002723">
    <property type="protein sequence ID" value="LAC21987.1"/>
    <property type="molecule type" value="mRNA"/>
</dbReference>
<feature type="compositionally biased region" description="Low complexity" evidence="1">
    <location>
        <begin position="86"/>
        <end position="96"/>
    </location>
</feature>
<accession>A0A6A7FTZ8</accession>
<feature type="region of interest" description="Disordered" evidence="1">
    <location>
        <begin position="60"/>
        <end position="101"/>
    </location>
</feature>
<organism evidence="2">
    <name type="scientific">Hirondellea gigas</name>
    <dbReference type="NCBI Taxonomy" id="1518452"/>
    <lineage>
        <taxon>Eukaryota</taxon>
        <taxon>Metazoa</taxon>
        <taxon>Ecdysozoa</taxon>
        <taxon>Arthropoda</taxon>
        <taxon>Crustacea</taxon>
        <taxon>Multicrustacea</taxon>
        <taxon>Malacostraca</taxon>
        <taxon>Eumalacostraca</taxon>
        <taxon>Peracarida</taxon>
        <taxon>Amphipoda</taxon>
        <taxon>Amphilochidea</taxon>
        <taxon>Lysianassida</taxon>
        <taxon>Lysianassidira</taxon>
        <taxon>Lysianassoidea</taxon>
        <taxon>Lysianassidae</taxon>
        <taxon>Hirondellea</taxon>
    </lineage>
</organism>
<reference evidence="2" key="1">
    <citation type="submission" date="2017-11" db="EMBL/GenBank/DDBJ databases">
        <title>The sensing device of the deep-sea amphipod.</title>
        <authorList>
            <person name="Kobayashi H."/>
            <person name="Nagahama T."/>
            <person name="Arai W."/>
            <person name="Sasagawa Y."/>
            <person name="Umeda M."/>
            <person name="Hayashi T."/>
            <person name="Nikaido I."/>
            <person name="Watanabe H."/>
            <person name="Oguri K."/>
            <person name="Kitazato H."/>
            <person name="Fujioka K."/>
            <person name="Kido Y."/>
            <person name="Takami H."/>
        </authorList>
    </citation>
    <scope>NUCLEOTIDE SEQUENCE</scope>
    <source>
        <tissue evidence="2">Whole body</tissue>
    </source>
</reference>
<dbReference type="PANTHER" id="PTHR13452">
    <property type="entry name" value="THUMP DOMAIN CONTAINING PROTEIN 1-RELATED"/>
    <property type="match status" value="1"/>
</dbReference>
<name>A0A6A7FTZ8_9CRUS</name>
<feature type="region of interest" description="Disordered" evidence="1">
    <location>
        <begin position="332"/>
        <end position="381"/>
    </location>
</feature>
<feature type="region of interest" description="Disordered" evidence="1">
    <location>
        <begin position="296"/>
        <end position="317"/>
    </location>
</feature>